<dbReference type="GO" id="GO:0005576">
    <property type="term" value="C:extracellular region"/>
    <property type="evidence" value="ECO:0007669"/>
    <property type="project" value="TreeGrafter"/>
</dbReference>
<evidence type="ECO:0000313" key="6">
    <source>
        <dbReference type="EMBL" id="PMS16367.1"/>
    </source>
</evidence>
<reference evidence="6 7" key="1">
    <citation type="submission" date="2018-01" db="EMBL/GenBank/DDBJ databases">
        <title>Whole genome analyses suggest that Burkholderia sensu lato contains two further novel genera in the rhizoxinica-symbiotica group Mycetohabitans gen. nov., and Trinickia gen. nov.: implications for the evolution of diazotrophy and nodulation in the Burkholderiaceae.</title>
        <authorList>
            <person name="Estrada-de los Santos P."/>
            <person name="Palmer M."/>
            <person name="Chavez-Ramirez B."/>
            <person name="Beukes C."/>
            <person name="Steenkamp E.T."/>
            <person name="Hirsch A.M."/>
            <person name="Manyaka P."/>
            <person name="Maluk M."/>
            <person name="Lafos M."/>
            <person name="Crook M."/>
            <person name="Gross E."/>
            <person name="Simon M.F."/>
            <person name="Bueno dos Reis Junior F."/>
            <person name="Poole P.S."/>
            <person name="Venter S.N."/>
            <person name="James E.K."/>
        </authorList>
    </citation>
    <scope>NUCLEOTIDE SEQUENCE [LARGE SCALE GENOMIC DNA]</scope>
    <source>
        <strain evidence="6 7">GIMN1.004</strain>
    </source>
</reference>
<dbReference type="EMBL" id="PNYA01000025">
    <property type="protein sequence ID" value="PMS16367.1"/>
    <property type="molecule type" value="Genomic_DNA"/>
</dbReference>
<evidence type="ECO:0000256" key="3">
    <source>
        <dbReference type="ARBA" id="ARBA00022963"/>
    </source>
</evidence>
<evidence type="ECO:0000256" key="1">
    <source>
        <dbReference type="ARBA" id="ARBA00022729"/>
    </source>
</evidence>
<proteinExistence type="predicted"/>
<dbReference type="AlphaFoldDB" id="A0A2N7VGT6"/>
<evidence type="ECO:0000256" key="4">
    <source>
        <dbReference type="ARBA" id="ARBA00023098"/>
    </source>
</evidence>
<keyword evidence="7" id="KW-1185">Reference proteome</keyword>
<evidence type="ECO:0000313" key="7">
    <source>
        <dbReference type="Proteomes" id="UP000235616"/>
    </source>
</evidence>
<dbReference type="PANTHER" id="PTHR12370">
    <property type="entry name" value="PHOSPHOLIPASE B-RELATED"/>
    <property type="match status" value="1"/>
</dbReference>
<sequence length="447" mass="50283">MSEPSLDAVRRDHAGWIFVHIEGEPYDRGEMHGKLLANEIKNAIRTAKYLASWETGEDFETFTKAAVSQFASKLDTEFADEIQGIADGAKLRFDEVLAWNGYMDLLQSWWPAQLAQHPTELDGKHSPSRRGHHCSAFIATGSATRDGRIVMAHNSWDRYAAGDAFNVVFDIVPDSGHRIIMQGLPGCISSLTDFWLTSAGLMVTETTVSNFAGYNSAGAPEFYRSRRATQYANSIGDWCEMFSLSNNGGYANSWLLGDTKTGEIARYELGLHYSGFESTKDGFFSGYNSATDRKIRDQECVHEGEGENAGDARNNGARRLRFMQLAEMHHGKIDLELAKQMIADHHDVYLNRDDSPSSRTICGHLELDDVRSGGTDQGPFNPWGASDGKVVDSEMARDLAFWARWGHPCGKPFDAQAFMKRHPQWNWLNGYMRDRPSWPWTRFEVLR</sequence>
<organism evidence="6 7">
    <name type="scientific">Trinickia dabaoshanensis</name>
    <dbReference type="NCBI Taxonomy" id="564714"/>
    <lineage>
        <taxon>Bacteria</taxon>
        <taxon>Pseudomonadati</taxon>
        <taxon>Pseudomonadota</taxon>
        <taxon>Betaproteobacteria</taxon>
        <taxon>Burkholderiales</taxon>
        <taxon>Burkholderiaceae</taxon>
        <taxon>Trinickia</taxon>
    </lineage>
</organism>
<accession>A0A2N7VGT6</accession>
<dbReference type="Gene3D" id="3.60.60.30">
    <property type="match status" value="1"/>
</dbReference>
<keyword evidence="4" id="KW-0443">Lipid metabolism</keyword>
<protein>
    <submittedName>
        <fullName evidence="6">Phospholipase</fullName>
    </submittedName>
</protein>
<dbReference type="Proteomes" id="UP000235616">
    <property type="component" value="Unassembled WGS sequence"/>
</dbReference>
<keyword evidence="2" id="KW-0378">Hydrolase</keyword>
<dbReference type="Pfam" id="PF04916">
    <property type="entry name" value="Phospholip_B"/>
    <property type="match status" value="1"/>
</dbReference>
<keyword evidence="5" id="KW-0325">Glycoprotein</keyword>
<dbReference type="OrthoDB" id="2910336at2"/>
<dbReference type="GO" id="GO:0004620">
    <property type="term" value="F:phospholipase activity"/>
    <property type="evidence" value="ECO:0007669"/>
    <property type="project" value="InterPro"/>
</dbReference>
<keyword evidence="1" id="KW-0732">Signal</keyword>
<dbReference type="RefSeq" id="WP_102647954.1">
    <property type="nucleotide sequence ID" value="NZ_PNYA01000025.1"/>
</dbReference>
<evidence type="ECO:0000256" key="2">
    <source>
        <dbReference type="ARBA" id="ARBA00022801"/>
    </source>
</evidence>
<comment type="caution">
    <text evidence="6">The sequence shown here is derived from an EMBL/GenBank/DDBJ whole genome shotgun (WGS) entry which is preliminary data.</text>
</comment>
<dbReference type="PANTHER" id="PTHR12370:SF3">
    <property type="entry name" value="PHOSPHOLIPASE B-LIKE 2-RELATED"/>
    <property type="match status" value="1"/>
</dbReference>
<dbReference type="NCBIfam" id="NF040521">
    <property type="entry name" value="C45_proenzyme"/>
    <property type="match status" value="1"/>
</dbReference>
<dbReference type="GO" id="GO:0009395">
    <property type="term" value="P:phospholipid catabolic process"/>
    <property type="evidence" value="ECO:0007669"/>
    <property type="project" value="TreeGrafter"/>
</dbReference>
<evidence type="ECO:0000256" key="5">
    <source>
        <dbReference type="ARBA" id="ARBA00023180"/>
    </source>
</evidence>
<name>A0A2N7VGT6_9BURK</name>
<gene>
    <name evidence="6" type="ORF">C0Z18_24040</name>
</gene>
<dbReference type="InterPro" id="IPR047794">
    <property type="entry name" value="C45_proenzyme-like"/>
</dbReference>
<dbReference type="InterPro" id="IPR007000">
    <property type="entry name" value="PLipase_B-like"/>
</dbReference>
<keyword evidence="3" id="KW-0442">Lipid degradation</keyword>